<dbReference type="InterPro" id="IPR010730">
    <property type="entry name" value="HET"/>
</dbReference>
<dbReference type="PANTHER" id="PTHR24148:SF64">
    <property type="entry name" value="HETEROKARYON INCOMPATIBILITY DOMAIN-CONTAINING PROTEIN"/>
    <property type="match status" value="1"/>
</dbReference>
<evidence type="ECO:0000259" key="1">
    <source>
        <dbReference type="Pfam" id="PF06985"/>
    </source>
</evidence>
<name>A0AAN7BPW7_9PEZI</name>
<gene>
    <name evidence="2" type="ORF">QBC38DRAFT_545142</name>
</gene>
<organism evidence="2 3">
    <name type="scientific">Podospora fimiseda</name>
    <dbReference type="NCBI Taxonomy" id="252190"/>
    <lineage>
        <taxon>Eukaryota</taxon>
        <taxon>Fungi</taxon>
        <taxon>Dikarya</taxon>
        <taxon>Ascomycota</taxon>
        <taxon>Pezizomycotina</taxon>
        <taxon>Sordariomycetes</taxon>
        <taxon>Sordariomycetidae</taxon>
        <taxon>Sordariales</taxon>
        <taxon>Podosporaceae</taxon>
        <taxon>Podospora</taxon>
    </lineage>
</organism>
<reference evidence="2" key="2">
    <citation type="submission" date="2023-05" db="EMBL/GenBank/DDBJ databases">
        <authorList>
            <consortium name="Lawrence Berkeley National Laboratory"/>
            <person name="Steindorff A."/>
            <person name="Hensen N."/>
            <person name="Bonometti L."/>
            <person name="Westerberg I."/>
            <person name="Brannstrom I.O."/>
            <person name="Guillou S."/>
            <person name="Cros-Aarteil S."/>
            <person name="Calhoun S."/>
            <person name="Haridas S."/>
            <person name="Kuo A."/>
            <person name="Mondo S."/>
            <person name="Pangilinan J."/>
            <person name="Riley R."/>
            <person name="Labutti K."/>
            <person name="Andreopoulos B."/>
            <person name="Lipzen A."/>
            <person name="Chen C."/>
            <person name="Yanf M."/>
            <person name="Daum C."/>
            <person name="Ng V."/>
            <person name="Clum A."/>
            <person name="Ohm R."/>
            <person name="Martin F."/>
            <person name="Silar P."/>
            <person name="Natvig D."/>
            <person name="Lalanne C."/>
            <person name="Gautier V."/>
            <person name="Ament-Velasquez S.L."/>
            <person name="Kruys A."/>
            <person name="Hutchinson M.I."/>
            <person name="Powell A.J."/>
            <person name="Barry K."/>
            <person name="Miller A.N."/>
            <person name="Grigoriev I.V."/>
            <person name="Debuchy R."/>
            <person name="Gladieux P."/>
            <person name="Thoren M.H."/>
            <person name="Johannesson H."/>
        </authorList>
    </citation>
    <scope>NUCLEOTIDE SEQUENCE</scope>
    <source>
        <strain evidence="2">CBS 990.96</strain>
    </source>
</reference>
<proteinExistence type="predicted"/>
<comment type="caution">
    <text evidence="2">The sequence shown here is derived from an EMBL/GenBank/DDBJ whole genome shotgun (WGS) entry which is preliminary data.</text>
</comment>
<sequence>MASGLPALEPSCMAVAVLTVDNAEYTQLVVFRRPSPSFKSSHYDLLSNTAPEIRLIDLHPATSRWEIQVTLRTVSLAENPSSQALSYERGDPKRLKTITVNGKLLKLTENLANSLHNIRHETEVRMLWVDAISINQRSQEEKAQQVPLMSLIYRRAKNVLVLLGDHPAPGWIAKQKEWNERVSLAWAEDYWNTAEYWLTRLALEYWNRCWIVQEIGVAVDIDIYFARQAIPWSGLVTLMRMFQENRPRSTLPGRVLWLQDLRENCRGDCPPINYPAGPRPLYEAIMSFYNSLMEQSKNAKVEMVRWLLSRRQTRVAREYKKPGLLCRPETWGYYWCGDDSIDLCIMGPEILLLLPVLDYFHHPFSAFKDYTVETSLWLEDTAEDKSVWQDDSGITDTLEVFNAVRFIAGEVQELGPSYQHYLQYPSVPHQWSARLSARYPKEADQRHVLQLPGFEDESSHTDPGARLFLGGEDIIMGLVPSNTQVGDKLCQFWNSSSIAVLRHRQNASGESDVVGRGAMLQHGNQVNWDVLTNKIMFLPGSSDKVIELRLSFQALNHLSFDIVGTPTL</sequence>
<dbReference type="Proteomes" id="UP001301958">
    <property type="component" value="Unassembled WGS sequence"/>
</dbReference>
<dbReference type="AlphaFoldDB" id="A0AAN7BPW7"/>
<dbReference type="Pfam" id="PF06985">
    <property type="entry name" value="HET"/>
    <property type="match status" value="1"/>
</dbReference>
<dbReference type="InterPro" id="IPR052895">
    <property type="entry name" value="HetReg/Transcr_Mod"/>
</dbReference>
<dbReference type="EMBL" id="MU865332">
    <property type="protein sequence ID" value="KAK4227339.1"/>
    <property type="molecule type" value="Genomic_DNA"/>
</dbReference>
<reference evidence="2" key="1">
    <citation type="journal article" date="2023" name="Mol. Phylogenet. Evol.">
        <title>Genome-scale phylogeny and comparative genomics of the fungal order Sordariales.</title>
        <authorList>
            <person name="Hensen N."/>
            <person name="Bonometti L."/>
            <person name="Westerberg I."/>
            <person name="Brannstrom I.O."/>
            <person name="Guillou S."/>
            <person name="Cros-Aarteil S."/>
            <person name="Calhoun S."/>
            <person name="Haridas S."/>
            <person name="Kuo A."/>
            <person name="Mondo S."/>
            <person name="Pangilinan J."/>
            <person name="Riley R."/>
            <person name="LaButti K."/>
            <person name="Andreopoulos B."/>
            <person name="Lipzen A."/>
            <person name="Chen C."/>
            <person name="Yan M."/>
            <person name="Daum C."/>
            <person name="Ng V."/>
            <person name="Clum A."/>
            <person name="Steindorff A."/>
            <person name="Ohm R.A."/>
            <person name="Martin F."/>
            <person name="Silar P."/>
            <person name="Natvig D.O."/>
            <person name="Lalanne C."/>
            <person name="Gautier V."/>
            <person name="Ament-Velasquez S.L."/>
            <person name="Kruys A."/>
            <person name="Hutchinson M.I."/>
            <person name="Powell A.J."/>
            <person name="Barry K."/>
            <person name="Miller A.N."/>
            <person name="Grigoriev I.V."/>
            <person name="Debuchy R."/>
            <person name="Gladieux P."/>
            <person name="Hiltunen Thoren M."/>
            <person name="Johannesson H."/>
        </authorList>
    </citation>
    <scope>NUCLEOTIDE SEQUENCE</scope>
    <source>
        <strain evidence="2">CBS 990.96</strain>
    </source>
</reference>
<evidence type="ECO:0000313" key="3">
    <source>
        <dbReference type="Proteomes" id="UP001301958"/>
    </source>
</evidence>
<dbReference type="PANTHER" id="PTHR24148">
    <property type="entry name" value="ANKYRIN REPEAT DOMAIN-CONTAINING PROTEIN 39 HOMOLOG-RELATED"/>
    <property type="match status" value="1"/>
</dbReference>
<feature type="domain" description="Heterokaryon incompatibility" evidence="1">
    <location>
        <begin position="84"/>
        <end position="214"/>
    </location>
</feature>
<keyword evidence="3" id="KW-1185">Reference proteome</keyword>
<accession>A0AAN7BPW7</accession>
<protein>
    <submittedName>
        <fullName evidence="2">Heterokaryon incompatibility protein-domain-containing protein</fullName>
    </submittedName>
</protein>
<evidence type="ECO:0000313" key="2">
    <source>
        <dbReference type="EMBL" id="KAK4227339.1"/>
    </source>
</evidence>